<feature type="region of interest" description="Disordered" evidence="1">
    <location>
        <begin position="45"/>
        <end position="68"/>
    </location>
</feature>
<evidence type="ECO:0000313" key="2">
    <source>
        <dbReference type="EMBL" id="KRH68466.1"/>
    </source>
</evidence>
<reference evidence="2 3" key="1">
    <citation type="journal article" date="2010" name="Nature">
        <title>Genome sequence of the palaeopolyploid soybean.</title>
        <authorList>
            <person name="Schmutz J."/>
            <person name="Cannon S.B."/>
            <person name="Schlueter J."/>
            <person name="Ma J."/>
            <person name="Mitros T."/>
            <person name="Nelson W."/>
            <person name="Hyten D.L."/>
            <person name="Song Q."/>
            <person name="Thelen J.J."/>
            <person name="Cheng J."/>
            <person name="Xu D."/>
            <person name="Hellsten U."/>
            <person name="May G.D."/>
            <person name="Yu Y."/>
            <person name="Sakurai T."/>
            <person name="Umezawa T."/>
            <person name="Bhattacharyya M.K."/>
            <person name="Sandhu D."/>
            <person name="Valliyodan B."/>
            <person name="Lindquist E."/>
            <person name="Peto M."/>
            <person name="Grant D."/>
            <person name="Shu S."/>
            <person name="Goodstein D."/>
            <person name="Barry K."/>
            <person name="Futrell-Griggs M."/>
            <person name="Abernathy B."/>
            <person name="Du J."/>
            <person name="Tian Z."/>
            <person name="Zhu L."/>
            <person name="Gill N."/>
            <person name="Joshi T."/>
            <person name="Libault M."/>
            <person name="Sethuraman A."/>
            <person name="Zhang X.-C."/>
            <person name="Shinozaki K."/>
            <person name="Nguyen H.T."/>
            <person name="Wing R.A."/>
            <person name="Cregan P."/>
            <person name="Specht J."/>
            <person name="Grimwood J."/>
            <person name="Rokhsar D."/>
            <person name="Stacey G."/>
            <person name="Shoemaker R.C."/>
            <person name="Jackson S.A."/>
        </authorList>
    </citation>
    <scope>NUCLEOTIDE SEQUENCE [LARGE SCALE GENOMIC DNA]</scope>
    <source>
        <strain evidence="3">cv. Williams 82</strain>
        <tissue evidence="2">Callus</tissue>
    </source>
</reference>
<dbReference type="AlphaFoldDB" id="A0A0R0KT97"/>
<evidence type="ECO:0000256" key="1">
    <source>
        <dbReference type="SAM" id="MobiDB-lite"/>
    </source>
</evidence>
<proteinExistence type="predicted"/>
<dbReference type="EMBL" id="CM000836">
    <property type="protein sequence ID" value="KRH68466.1"/>
    <property type="molecule type" value="Genomic_DNA"/>
</dbReference>
<dbReference type="Proteomes" id="UP000008827">
    <property type="component" value="Chromosome 3"/>
</dbReference>
<reference evidence="3" key="2">
    <citation type="submission" date="2018-02" db="UniProtKB">
        <authorList>
            <consortium name="EnsemblPlants"/>
        </authorList>
    </citation>
    <scope>IDENTIFICATION</scope>
    <source>
        <strain evidence="3">Williams 82</strain>
    </source>
</reference>
<evidence type="ECO:0000313" key="3">
    <source>
        <dbReference type="EnsemblPlants" id="KRH68466"/>
    </source>
</evidence>
<accession>A0A0R0KT97</accession>
<dbReference type="InParanoid" id="A0A0R0KT97"/>
<reference evidence="2" key="3">
    <citation type="submission" date="2018-07" db="EMBL/GenBank/DDBJ databases">
        <title>WGS assembly of Glycine max.</title>
        <authorList>
            <person name="Schmutz J."/>
            <person name="Cannon S."/>
            <person name="Schlueter J."/>
            <person name="Ma J."/>
            <person name="Mitros T."/>
            <person name="Nelson W."/>
            <person name="Hyten D."/>
            <person name="Song Q."/>
            <person name="Thelen J."/>
            <person name="Cheng J."/>
            <person name="Xu D."/>
            <person name="Hellsten U."/>
            <person name="May G."/>
            <person name="Yu Y."/>
            <person name="Sakurai T."/>
            <person name="Umezawa T."/>
            <person name="Bhattacharyya M."/>
            <person name="Sandhu D."/>
            <person name="Valliyodan B."/>
            <person name="Lindquist E."/>
            <person name="Peto M."/>
            <person name="Grant D."/>
            <person name="Shu S."/>
            <person name="Goodstein D."/>
            <person name="Barry K."/>
            <person name="Futrell-Griggs M."/>
            <person name="Abernathy B."/>
            <person name="Du J."/>
            <person name="Tian Z."/>
            <person name="Zhu L."/>
            <person name="Gill N."/>
            <person name="Joshi T."/>
            <person name="Libault M."/>
            <person name="Sethuraman A."/>
            <person name="Zhang X."/>
            <person name="Shinozaki K."/>
            <person name="Nguyen H."/>
            <person name="Wing R."/>
            <person name="Cregan P."/>
            <person name="Specht J."/>
            <person name="Grimwood J."/>
            <person name="Rokhsar D."/>
            <person name="Stacey G."/>
            <person name="Shoemaker R."/>
            <person name="Jackson S."/>
        </authorList>
    </citation>
    <scope>NUCLEOTIDE SEQUENCE</scope>
    <source>
        <tissue evidence="2">Callus</tissue>
    </source>
</reference>
<dbReference type="EnsemblPlants" id="KRH68466">
    <property type="protein sequence ID" value="KRH68466"/>
    <property type="gene ID" value="GLYMA_03G233200"/>
</dbReference>
<gene>
    <name evidence="2" type="ORF">GLYMA_03G233200</name>
</gene>
<dbReference type="PROSITE" id="PS51257">
    <property type="entry name" value="PROKAR_LIPOPROTEIN"/>
    <property type="match status" value="1"/>
</dbReference>
<organism evidence="2">
    <name type="scientific">Glycine max</name>
    <name type="common">Soybean</name>
    <name type="synonym">Glycine hispida</name>
    <dbReference type="NCBI Taxonomy" id="3847"/>
    <lineage>
        <taxon>Eukaryota</taxon>
        <taxon>Viridiplantae</taxon>
        <taxon>Streptophyta</taxon>
        <taxon>Embryophyta</taxon>
        <taxon>Tracheophyta</taxon>
        <taxon>Spermatophyta</taxon>
        <taxon>Magnoliopsida</taxon>
        <taxon>eudicotyledons</taxon>
        <taxon>Gunneridae</taxon>
        <taxon>Pentapetalae</taxon>
        <taxon>rosids</taxon>
        <taxon>fabids</taxon>
        <taxon>Fabales</taxon>
        <taxon>Fabaceae</taxon>
        <taxon>Papilionoideae</taxon>
        <taxon>50 kb inversion clade</taxon>
        <taxon>NPAAA clade</taxon>
        <taxon>indigoferoid/millettioid clade</taxon>
        <taxon>Phaseoleae</taxon>
        <taxon>Glycine</taxon>
        <taxon>Glycine subgen. Soja</taxon>
    </lineage>
</organism>
<dbReference type="Gramene" id="KRH68466">
    <property type="protein sequence ID" value="KRH68466"/>
    <property type="gene ID" value="GLYMA_03G233200"/>
</dbReference>
<name>A0A0R0KT97_SOYBN</name>
<keyword evidence="4" id="KW-1185">Reference proteome</keyword>
<sequence>MKPATKKEANITITVLRHHAHVSPSPSLAACLILKHRRTVPRIVPNQLLRGPQPSSHREEHGDDKFNE</sequence>
<feature type="compositionally biased region" description="Basic and acidic residues" evidence="1">
    <location>
        <begin position="56"/>
        <end position="68"/>
    </location>
</feature>
<evidence type="ECO:0000313" key="4">
    <source>
        <dbReference type="Proteomes" id="UP000008827"/>
    </source>
</evidence>
<protein>
    <submittedName>
        <fullName evidence="2 3">Uncharacterized protein</fullName>
    </submittedName>
</protein>